<evidence type="ECO:0000256" key="4">
    <source>
        <dbReference type="ARBA" id="ARBA00022692"/>
    </source>
</evidence>
<evidence type="ECO:0000256" key="9">
    <source>
        <dbReference type="RuleBase" id="RU003357"/>
    </source>
</evidence>
<keyword evidence="4 8" id="KW-0812">Transmembrane</keyword>
<reference evidence="13 14" key="1">
    <citation type="journal article" date="2018" name="Appl. Microbiol. Biotechnol.">
        <title>Co-cultivation of the strictly anaerobic methanogen Methanosarcina barkeri with aerobic methanotrophs in an oxygen-limited membrane bioreactor.</title>
        <authorList>
            <person name="In 't Zandt M.H."/>
            <person name="van den Bosch T.J.M."/>
            <person name="Rijkers R."/>
            <person name="van Kessel M.A.H.J."/>
            <person name="Jetten M.S.M."/>
            <person name="Welte C.U."/>
        </authorList>
    </citation>
    <scope>NUCLEOTIDE SEQUENCE [LARGE SCALE GENOMIC DNA]</scope>
    <source>
        <strain evidence="13 14">DSM 17706</strain>
    </source>
</reference>
<evidence type="ECO:0000256" key="5">
    <source>
        <dbReference type="ARBA" id="ARBA00023077"/>
    </source>
</evidence>
<dbReference type="InterPro" id="IPR012910">
    <property type="entry name" value="Plug_dom"/>
</dbReference>
<dbReference type="PROSITE" id="PS52016">
    <property type="entry name" value="TONB_DEPENDENT_REC_3"/>
    <property type="match status" value="1"/>
</dbReference>
<comment type="similarity">
    <text evidence="8 9">Belongs to the TonB-dependent receptor family.</text>
</comment>
<keyword evidence="5 9" id="KW-0798">TonB box</keyword>
<feature type="region of interest" description="Disordered" evidence="10">
    <location>
        <begin position="42"/>
        <end position="62"/>
    </location>
</feature>
<dbReference type="Proteomes" id="UP000245137">
    <property type="component" value="Unassembled WGS sequence"/>
</dbReference>
<evidence type="ECO:0000256" key="3">
    <source>
        <dbReference type="ARBA" id="ARBA00022452"/>
    </source>
</evidence>
<accession>A0A2U1STE7</accession>
<dbReference type="PANTHER" id="PTHR30069">
    <property type="entry name" value="TONB-DEPENDENT OUTER MEMBRANE RECEPTOR"/>
    <property type="match status" value="1"/>
</dbReference>
<keyword evidence="7 8" id="KW-0998">Cell outer membrane</keyword>
<dbReference type="SUPFAM" id="SSF56935">
    <property type="entry name" value="Porins"/>
    <property type="match status" value="1"/>
</dbReference>
<dbReference type="GO" id="GO:0044718">
    <property type="term" value="P:siderophore transmembrane transport"/>
    <property type="evidence" value="ECO:0007669"/>
    <property type="project" value="TreeGrafter"/>
</dbReference>
<dbReference type="AlphaFoldDB" id="A0A2U1STE7"/>
<keyword evidence="6 8" id="KW-0472">Membrane</keyword>
<dbReference type="PANTHER" id="PTHR30069:SF40">
    <property type="entry name" value="TONB-DEPENDENT RECEPTOR NMB0964-RELATED"/>
    <property type="match status" value="1"/>
</dbReference>
<comment type="subcellular location">
    <subcellularLocation>
        <location evidence="1 8">Cell outer membrane</location>
        <topology evidence="1 8">Multi-pass membrane protein</topology>
    </subcellularLocation>
</comment>
<evidence type="ECO:0000313" key="14">
    <source>
        <dbReference type="Proteomes" id="UP000245137"/>
    </source>
</evidence>
<evidence type="ECO:0000256" key="2">
    <source>
        <dbReference type="ARBA" id="ARBA00022448"/>
    </source>
</evidence>
<sequence length="733" mass="78950">MEKSSVRFALSAGVLSAAVLSAALGPEAARAQEALPDIEIAASSPIQRRAPSTERPASAETRGALPIVADQFATVTLVDSDEIRRSGGATLGDLLFDKPGVTGSSFAPGAASRPIVRGLDAHRVRIQENGLASSGVSELGEDHGVPLDPLAADRIEVVRGPATLRWGSQAIGGVVDAANNRIPEALPCRGDERLPGPCTRLETRSAVSTVDAGLEQAALVDVGQGNFALHADAHGRRASDYAIPAYPYLSPTDPAPLVFGRQPNSYMRSGGWSAGGSYVFDRGFFGASVTQFESTYRIPGMDATESRTRIQLRQTKVAVKGEYRPPASFIEAIRLWAGATDYKHNEVAFEGGFEGIQQTFTNQEQEARLEAQLAPFDLSFAKLTTALGVQGAHRRLTSPGVESALFDPTDSRSIAFYLFNEFQLTNSLRLQLAGRIENVETTGQTPDLFVDPTTSFKYDRHFTPKSLAIGLLQDLPFDTVGSVTAQHVERAPRGPELFSHGVHEATGTFDIGNPLLGIEAADSVEVGLRRAKGPFRFEATFFYTHFDGFIYRRLSGETCDEDFDSCSPAGGGGALNQALYSQRDATFRGGEFQSQWDALPLAGGILGVENKFDVVRATFADGTNVPRIPPVRLGGGVFWRDSNWLARVSYLHAFPQNNIATIAETPTKGYNLLKAEVSYKVALPKGEFPAREMTVGIVGDNLLNADIRNSVSYKKDEVPMPGANVRLFANFVF</sequence>
<evidence type="ECO:0000256" key="8">
    <source>
        <dbReference type="PROSITE-ProRule" id="PRU01360"/>
    </source>
</evidence>
<dbReference type="GO" id="GO:0015344">
    <property type="term" value="F:siderophore uptake transmembrane transporter activity"/>
    <property type="evidence" value="ECO:0007669"/>
    <property type="project" value="TreeGrafter"/>
</dbReference>
<keyword evidence="13" id="KW-0675">Receptor</keyword>
<evidence type="ECO:0000259" key="12">
    <source>
        <dbReference type="Pfam" id="PF07715"/>
    </source>
</evidence>
<dbReference type="RefSeq" id="WP_108916232.1">
    <property type="nucleotide sequence ID" value="NZ_BGJY01000005.1"/>
</dbReference>
<dbReference type="InterPro" id="IPR036942">
    <property type="entry name" value="Beta-barrel_TonB_sf"/>
</dbReference>
<dbReference type="GO" id="GO:0009279">
    <property type="term" value="C:cell outer membrane"/>
    <property type="evidence" value="ECO:0007669"/>
    <property type="project" value="UniProtKB-SubCell"/>
</dbReference>
<dbReference type="Pfam" id="PF00593">
    <property type="entry name" value="TonB_dep_Rec_b-barrel"/>
    <property type="match status" value="1"/>
</dbReference>
<dbReference type="EMBL" id="PUIV01000005">
    <property type="protein sequence ID" value="PWB94863.1"/>
    <property type="molecule type" value="Genomic_DNA"/>
</dbReference>
<keyword evidence="3 8" id="KW-1134">Transmembrane beta strand</keyword>
<evidence type="ECO:0000256" key="1">
    <source>
        <dbReference type="ARBA" id="ARBA00004571"/>
    </source>
</evidence>
<organism evidence="13 14">
    <name type="scientific">Methylosinus sporium</name>
    <dbReference type="NCBI Taxonomy" id="428"/>
    <lineage>
        <taxon>Bacteria</taxon>
        <taxon>Pseudomonadati</taxon>
        <taxon>Pseudomonadota</taxon>
        <taxon>Alphaproteobacteria</taxon>
        <taxon>Hyphomicrobiales</taxon>
        <taxon>Methylocystaceae</taxon>
        <taxon>Methylosinus</taxon>
    </lineage>
</organism>
<protein>
    <submittedName>
        <fullName evidence="13">TonB-dependent receptor</fullName>
    </submittedName>
</protein>
<evidence type="ECO:0000256" key="10">
    <source>
        <dbReference type="SAM" id="MobiDB-lite"/>
    </source>
</evidence>
<gene>
    <name evidence="13" type="ORF">C5689_05280</name>
</gene>
<dbReference type="InterPro" id="IPR039426">
    <property type="entry name" value="TonB-dep_rcpt-like"/>
</dbReference>
<evidence type="ECO:0000313" key="13">
    <source>
        <dbReference type="EMBL" id="PWB94863.1"/>
    </source>
</evidence>
<dbReference type="InterPro" id="IPR000531">
    <property type="entry name" value="Beta-barrel_TonB"/>
</dbReference>
<keyword evidence="2 8" id="KW-0813">Transport</keyword>
<evidence type="ECO:0000256" key="6">
    <source>
        <dbReference type="ARBA" id="ARBA00023136"/>
    </source>
</evidence>
<comment type="caution">
    <text evidence="13">The sequence shown here is derived from an EMBL/GenBank/DDBJ whole genome shotgun (WGS) entry which is preliminary data.</text>
</comment>
<feature type="domain" description="TonB-dependent receptor plug" evidence="12">
    <location>
        <begin position="72"/>
        <end position="174"/>
    </location>
</feature>
<dbReference type="OrthoDB" id="9795928at2"/>
<proteinExistence type="inferred from homology"/>
<dbReference type="InterPro" id="IPR037066">
    <property type="entry name" value="Plug_dom_sf"/>
</dbReference>
<dbReference type="Pfam" id="PF07715">
    <property type="entry name" value="Plug"/>
    <property type="match status" value="1"/>
</dbReference>
<keyword evidence="14" id="KW-1185">Reference proteome</keyword>
<feature type="domain" description="TonB-dependent receptor-like beta-barrel" evidence="11">
    <location>
        <begin position="272"/>
        <end position="702"/>
    </location>
</feature>
<dbReference type="Gene3D" id="2.170.130.10">
    <property type="entry name" value="TonB-dependent receptor, plug domain"/>
    <property type="match status" value="1"/>
</dbReference>
<evidence type="ECO:0000256" key="7">
    <source>
        <dbReference type="ARBA" id="ARBA00023237"/>
    </source>
</evidence>
<dbReference type="Gene3D" id="2.40.170.20">
    <property type="entry name" value="TonB-dependent receptor, beta-barrel domain"/>
    <property type="match status" value="1"/>
</dbReference>
<name>A0A2U1STE7_METSR</name>
<evidence type="ECO:0000259" key="11">
    <source>
        <dbReference type="Pfam" id="PF00593"/>
    </source>
</evidence>